<dbReference type="InParanoid" id="G4VIK4"/>
<dbReference type="RefSeq" id="XP_018651860.1">
    <property type="nucleotide sequence ID" value="XM_018796749.1"/>
</dbReference>
<dbReference type="KEGG" id="smm:Smp_066970"/>
<dbReference type="GeneID" id="8343901"/>
<dbReference type="AlphaFoldDB" id="G4VIK4"/>
<protein>
    <submittedName>
        <fullName evidence="3">Oxidoreductase-like domain-containing protein</fullName>
    </submittedName>
</protein>
<dbReference type="Pfam" id="PF09791">
    <property type="entry name" value="Oxidored-like"/>
    <property type="match status" value="1"/>
</dbReference>
<dbReference type="HOGENOM" id="CLU_1962308_0_0_1"/>
<dbReference type="Proteomes" id="UP000008854">
    <property type="component" value="Unassembled WGS sequence"/>
</dbReference>
<evidence type="ECO:0000259" key="1">
    <source>
        <dbReference type="Pfam" id="PF09791"/>
    </source>
</evidence>
<organism evidence="2 3">
    <name type="scientific">Schistosoma mansoni</name>
    <name type="common">Blood fluke</name>
    <dbReference type="NCBI Taxonomy" id="6183"/>
    <lineage>
        <taxon>Eukaryota</taxon>
        <taxon>Metazoa</taxon>
        <taxon>Spiralia</taxon>
        <taxon>Lophotrochozoa</taxon>
        <taxon>Platyhelminthes</taxon>
        <taxon>Trematoda</taxon>
        <taxon>Digenea</taxon>
        <taxon>Strigeidida</taxon>
        <taxon>Schistosomatoidea</taxon>
        <taxon>Schistosomatidae</taxon>
        <taxon>Schistosoma</taxon>
    </lineage>
</organism>
<dbReference type="STRING" id="6183.G4VIK4"/>
<dbReference type="InterPro" id="IPR039251">
    <property type="entry name" value="OXLD1"/>
</dbReference>
<evidence type="ECO:0000313" key="2">
    <source>
        <dbReference type="Proteomes" id="UP000008854"/>
    </source>
</evidence>
<dbReference type="InterPro" id="IPR019180">
    <property type="entry name" value="Oxidoreductase-like_N"/>
</dbReference>
<dbReference type="OrthoDB" id="10064411at2759"/>
<dbReference type="GO" id="GO:0005739">
    <property type="term" value="C:mitochondrion"/>
    <property type="evidence" value="ECO:0007669"/>
    <property type="project" value="TreeGrafter"/>
</dbReference>
<reference evidence="3" key="2">
    <citation type="submission" date="2018-12" db="UniProtKB">
        <authorList>
            <consortium name="WormBaseParasite"/>
        </authorList>
    </citation>
    <scope>IDENTIFICATION</scope>
    <source>
        <strain evidence="3">Puerto Rican</strain>
    </source>
</reference>
<proteinExistence type="predicted"/>
<dbReference type="PANTHER" id="PTHR21193">
    <property type="entry name" value="OXIDOREDUCTASE-LIKE DOMAIN-CONTAINING PROTEIN 1"/>
    <property type="match status" value="1"/>
</dbReference>
<dbReference type="WBParaSite" id="Smp_066970.1">
    <property type="protein sequence ID" value="Smp_066970.1"/>
    <property type="gene ID" value="Smp_066970"/>
</dbReference>
<evidence type="ECO:0000313" key="3">
    <source>
        <dbReference type="WBParaSite" id="Smp_066970.1"/>
    </source>
</evidence>
<dbReference type="CTD" id="8343901"/>
<accession>G4VIK4</accession>
<keyword evidence="2" id="KW-1185">Reference proteome</keyword>
<dbReference type="PhylomeDB" id="G4VIK4"/>
<feature type="domain" description="Oxidoreductase-like" evidence="1">
    <location>
        <begin position="35"/>
        <end position="69"/>
    </location>
</feature>
<name>G4VIK4_SCHMA</name>
<reference evidence="2" key="1">
    <citation type="journal article" date="2012" name="PLoS Negl. Trop. Dis.">
        <title>A systematically improved high quality genome and transcriptome of the human blood fluke Schistosoma mansoni.</title>
        <authorList>
            <person name="Protasio A.V."/>
            <person name="Tsai I.J."/>
            <person name="Babbage A."/>
            <person name="Nichol S."/>
            <person name="Hunt M."/>
            <person name="Aslett M.A."/>
            <person name="De Silva N."/>
            <person name="Velarde G.S."/>
            <person name="Anderson T.J."/>
            <person name="Clark R.C."/>
            <person name="Davidson C."/>
            <person name="Dillon G.P."/>
            <person name="Holroyd N.E."/>
            <person name="LoVerde P.T."/>
            <person name="Lloyd C."/>
            <person name="McQuillan J."/>
            <person name="Oliveira G."/>
            <person name="Otto T.D."/>
            <person name="Parker-Manuel S.J."/>
            <person name="Quail M.A."/>
            <person name="Wilson R.A."/>
            <person name="Zerlotini A."/>
            <person name="Dunne D.W."/>
            <person name="Berriman M."/>
        </authorList>
    </citation>
    <scope>NUCLEOTIDE SEQUENCE [LARGE SCALE GENOMIC DNA]</scope>
    <source>
        <strain evidence="2">Puerto Rican</strain>
    </source>
</reference>
<dbReference type="PANTHER" id="PTHR21193:SF3">
    <property type="entry name" value="OXIDOREDUCTASE-LIKE DOMAIN-CONTAINING PROTEIN 1"/>
    <property type="match status" value="1"/>
</dbReference>
<sequence>MGLLRKLNFNHSTICTVSTWLIRPWRRNYFSNTDSEPEPPHRSDCCESGCANCVWVEYAENLFKYHIKRIKESSDNTGFKDRDKVFGEIVNKLQKEINQIEDQNLRIFLLTEIEIKREKLLEALQEDT</sequence>